<dbReference type="InterPro" id="IPR000742">
    <property type="entry name" value="EGF"/>
</dbReference>
<comment type="caution">
    <text evidence="7">The sequence shown here is derived from an EMBL/GenBank/DDBJ whole genome shotgun (WGS) entry which is preliminary data.</text>
</comment>
<organism evidence="7 8">
    <name type="scientific">Paramuricea clavata</name>
    <name type="common">Red gorgonian</name>
    <name type="synonym">Violescent sea-whip</name>
    <dbReference type="NCBI Taxonomy" id="317549"/>
    <lineage>
        <taxon>Eukaryota</taxon>
        <taxon>Metazoa</taxon>
        <taxon>Cnidaria</taxon>
        <taxon>Anthozoa</taxon>
        <taxon>Octocorallia</taxon>
        <taxon>Malacalcyonacea</taxon>
        <taxon>Plexauridae</taxon>
        <taxon>Paramuricea</taxon>
    </lineage>
</organism>
<accession>A0A6S7IDR1</accession>
<dbReference type="Gene3D" id="3.90.215.10">
    <property type="entry name" value="Gamma Fibrinogen, chain A, domain 1"/>
    <property type="match status" value="1"/>
</dbReference>
<dbReference type="PROSITE" id="PS01186">
    <property type="entry name" value="EGF_2"/>
    <property type="match status" value="2"/>
</dbReference>
<dbReference type="InterPro" id="IPR036056">
    <property type="entry name" value="Fibrinogen-like_C"/>
</dbReference>
<dbReference type="PANTHER" id="PTHR19143">
    <property type="entry name" value="FIBRINOGEN/TENASCIN/ANGIOPOEITIN"/>
    <property type="match status" value="1"/>
</dbReference>
<dbReference type="InterPro" id="IPR024731">
    <property type="entry name" value="NELL2-like_EGF"/>
</dbReference>
<evidence type="ECO:0000256" key="5">
    <source>
        <dbReference type="ARBA" id="ARBA00023180"/>
    </source>
</evidence>
<dbReference type="Pfam" id="PF00147">
    <property type="entry name" value="Fibrinogen_C"/>
    <property type="match status" value="1"/>
</dbReference>
<evidence type="ECO:0000256" key="4">
    <source>
        <dbReference type="ARBA" id="ARBA00023157"/>
    </source>
</evidence>
<evidence type="ECO:0000256" key="6">
    <source>
        <dbReference type="PROSITE-ProRule" id="PRU00076"/>
    </source>
</evidence>
<dbReference type="InterPro" id="IPR050373">
    <property type="entry name" value="Fibrinogen_C-term_domain"/>
</dbReference>
<dbReference type="OrthoDB" id="9990035at2759"/>
<dbReference type="FunFam" id="2.10.25.10:FF:000038">
    <property type="entry name" value="Fibrillin 2"/>
    <property type="match status" value="1"/>
</dbReference>
<dbReference type="CDD" id="cd00087">
    <property type="entry name" value="FReD"/>
    <property type="match status" value="1"/>
</dbReference>
<dbReference type="PROSITE" id="PS50026">
    <property type="entry name" value="EGF_3"/>
    <property type="match status" value="2"/>
</dbReference>
<reference evidence="7" key="1">
    <citation type="submission" date="2020-04" db="EMBL/GenBank/DDBJ databases">
        <authorList>
            <person name="Alioto T."/>
            <person name="Alioto T."/>
            <person name="Gomez Garrido J."/>
        </authorList>
    </citation>
    <scope>NUCLEOTIDE SEQUENCE</scope>
    <source>
        <strain evidence="7">A484AB</strain>
    </source>
</reference>
<dbReference type="InterPro" id="IPR000152">
    <property type="entry name" value="EGF-type_Asp/Asn_hydroxyl_site"/>
</dbReference>
<dbReference type="PROSITE" id="PS51406">
    <property type="entry name" value="FIBRINOGEN_C_2"/>
    <property type="match status" value="1"/>
</dbReference>
<dbReference type="GO" id="GO:0005615">
    <property type="term" value="C:extracellular space"/>
    <property type="evidence" value="ECO:0007669"/>
    <property type="project" value="TreeGrafter"/>
</dbReference>
<dbReference type="SUPFAM" id="SSF56496">
    <property type="entry name" value="Fibrinogen C-terminal domain-like"/>
    <property type="match status" value="1"/>
</dbReference>
<comment type="caution">
    <text evidence="6">Lacks conserved residue(s) required for the propagation of feature annotation.</text>
</comment>
<dbReference type="AlphaFoldDB" id="A0A6S7IDR1"/>
<dbReference type="InterPro" id="IPR013032">
    <property type="entry name" value="EGF-like_CS"/>
</dbReference>
<dbReference type="PROSITE" id="PS00514">
    <property type="entry name" value="FIBRINOGEN_C_1"/>
    <property type="match status" value="1"/>
</dbReference>
<dbReference type="SUPFAM" id="SSF57196">
    <property type="entry name" value="EGF/Laminin"/>
    <property type="match status" value="1"/>
</dbReference>
<dbReference type="InterPro" id="IPR018097">
    <property type="entry name" value="EGF_Ca-bd_CS"/>
</dbReference>
<dbReference type="Pfam" id="PF12661">
    <property type="entry name" value="hEGF"/>
    <property type="match status" value="1"/>
</dbReference>
<keyword evidence="8" id="KW-1185">Reference proteome</keyword>
<gene>
    <name evidence="7" type="ORF">PACLA_8A046599</name>
</gene>
<dbReference type="Proteomes" id="UP001152795">
    <property type="component" value="Unassembled WGS sequence"/>
</dbReference>
<keyword evidence="4" id="KW-1015">Disulfide bond</keyword>
<dbReference type="Gene3D" id="2.10.25.10">
    <property type="entry name" value="Laminin"/>
    <property type="match status" value="1"/>
</dbReference>
<dbReference type="InterPro" id="IPR014716">
    <property type="entry name" value="Fibrinogen_a/b/g_C_1"/>
</dbReference>
<dbReference type="CDD" id="cd00054">
    <property type="entry name" value="EGF_CA"/>
    <property type="match status" value="1"/>
</dbReference>
<dbReference type="PROSITE" id="PS01187">
    <property type="entry name" value="EGF_CA"/>
    <property type="match status" value="1"/>
</dbReference>
<dbReference type="GO" id="GO:0005509">
    <property type="term" value="F:calcium ion binding"/>
    <property type="evidence" value="ECO:0007669"/>
    <property type="project" value="InterPro"/>
</dbReference>
<dbReference type="InterPro" id="IPR002181">
    <property type="entry name" value="Fibrinogen_a/b/g_C_dom"/>
</dbReference>
<keyword evidence="5" id="KW-0325">Glycoprotein</keyword>
<keyword evidence="3" id="KW-0677">Repeat</keyword>
<dbReference type="SMART" id="SM00181">
    <property type="entry name" value="EGF"/>
    <property type="match status" value="2"/>
</dbReference>
<dbReference type="SMART" id="SM00186">
    <property type="entry name" value="FBG"/>
    <property type="match status" value="1"/>
</dbReference>
<dbReference type="SMART" id="SM00179">
    <property type="entry name" value="EGF_CA"/>
    <property type="match status" value="2"/>
</dbReference>
<protein>
    <submittedName>
        <fullName evidence="7">Ficolin-2-like isoform X1</fullName>
    </submittedName>
</protein>
<dbReference type="EMBL" id="CACRXK020004885">
    <property type="protein sequence ID" value="CAB4004361.1"/>
    <property type="molecule type" value="Genomic_DNA"/>
</dbReference>
<dbReference type="InterPro" id="IPR001881">
    <property type="entry name" value="EGF-like_Ca-bd_dom"/>
</dbReference>
<evidence type="ECO:0000256" key="2">
    <source>
        <dbReference type="ARBA" id="ARBA00022729"/>
    </source>
</evidence>
<sequence length="334" mass="37497">MLRIAVVGILLQLVLQTGIAEAICCDDIRSDIENRTVAYNVLCGKGDPHLGNCCRVIEQDLRKHKLSYKTLCPNQEMDHCQSNPCHPNAICVSHSDSFTCTCKTGFTGSGLECTDIDECVYQQCDVNAICNNTFGSFSCTCDSGYMGDGMNCTVRCDMTRDGGGWTVFQRRQDGSEDFYLGWSDYKAGFGDLDDEFWLGLDKIYRLSKSGQDVLRIDLMDFNDAQRYAKYGTFSVADENDKYRLNVASYSGDASDSLDYHNQMQFSAKDSDNDVDSSHCATDYKGAWWYRSCHHSNLNGLYLGAGQTSGTGMRWGTWQSYVMKKTEMKIRSNLF</sequence>
<dbReference type="PROSITE" id="PS00010">
    <property type="entry name" value="ASX_HYDROXYL"/>
    <property type="match status" value="1"/>
</dbReference>
<dbReference type="Pfam" id="PF12947">
    <property type="entry name" value="EGF_3"/>
    <property type="match status" value="1"/>
</dbReference>
<proteinExistence type="predicted"/>
<keyword evidence="1 6" id="KW-0245">EGF-like domain</keyword>
<evidence type="ECO:0000256" key="3">
    <source>
        <dbReference type="ARBA" id="ARBA00022737"/>
    </source>
</evidence>
<evidence type="ECO:0000313" key="8">
    <source>
        <dbReference type="Proteomes" id="UP001152795"/>
    </source>
</evidence>
<evidence type="ECO:0000313" key="7">
    <source>
        <dbReference type="EMBL" id="CAB4004361.1"/>
    </source>
</evidence>
<keyword evidence="2" id="KW-0732">Signal</keyword>
<dbReference type="FunFam" id="2.10.25.10:FF:000173">
    <property type="entry name" value="Neurogenic locus notch protein 2"/>
    <property type="match status" value="1"/>
</dbReference>
<dbReference type="InterPro" id="IPR020837">
    <property type="entry name" value="Fibrinogen_CS"/>
</dbReference>
<name>A0A6S7IDR1_PARCT</name>
<evidence type="ECO:0000256" key="1">
    <source>
        <dbReference type="ARBA" id="ARBA00022536"/>
    </source>
</evidence>
<dbReference type="CDD" id="cd00053">
    <property type="entry name" value="EGF"/>
    <property type="match status" value="1"/>
</dbReference>